<feature type="transmembrane region" description="Helical" evidence="8">
    <location>
        <begin position="252"/>
        <end position="269"/>
    </location>
</feature>
<dbReference type="PANTHER" id="PTHR23502">
    <property type="entry name" value="MAJOR FACILITATOR SUPERFAMILY"/>
    <property type="match status" value="1"/>
</dbReference>
<dbReference type="GO" id="GO:0015385">
    <property type="term" value="F:sodium:proton antiporter activity"/>
    <property type="evidence" value="ECO:0007669"/>
    <property type="project" value="TreeGrafter"/>
</dbReference>
<feature type="transmembrane region" description="Helical" evidence="8">
    <location>
        <begin position="139"/>
        <end position="163"/>
    </location>
</feature>
<dbReference type="KEGG" id="vaq:FIV01_20030"/>
<dbReference type="GO" id="GO:1990961">
    <property type="term" value="P:xenobiotic detoxification by transmembrane export across the plasma membrane"/>
    <property type="evidence" value="ECO:0007669"/>
    <property type="project" value="InterPro"/>
</dbReference>
<evidence type="ECO:0000256" key="6">
    <source>
        <dbReference type="ARBA" id="ARBA00022989"/>
    </source>
</evidence>
<feature type="transmembrane region" description="Helical" evidence="8">
    <location>
        <begin position="372"/>
        <end position="390"/>
    </location>
</feature>
<dbReference type="SUPFAM" id="SSF103473">
    <property type="entry name" value="MFS general substrate transporter"/>
    <property type="match status" value="1"/>
</dbReference>
<protein>
    <recommendedName>
        <fullName evidence="8">Bcr/CflA family efflux transporter</fullName>
    </recommendedName>
</protein>
<evidence type="ECO:0000256" key="2">
    <source>
        <dbReference type="ARBA" id="ARBA00006236"/>
    </source>
</evidence>
<feature type="transmembrane region" description="Helical" evidence="8">
    <location>
        <begin position="342"/>
        <end position="366"/>
    </location>
</feature>
<evidence type="ECO:0000256" key="8">
    <source>
        <dbReference type="RuleBase" id="RU365088"/>
    </source>
</evidence>
<evidence type="ECO:0000256" key="4">
    <source>
        <dbReference type="ARBA" id="ARBA00022475"/>
    </source>
</evidence>
<keyword evidence="4" id="KW-1003">Cell membrane</keyword>
<dbReference type="GO" id="GO:0042910">
    <property type="term" value="F:xenobiotic transmembrane transporter activity"/>
    <property type="evidence" value="ECO:0007669"/>
    <property type="project" value="InterPro"/>
</dbReference>
<dbReference type="OrthoDB" id="5670831at2"/>
<dbReference type="NCBIfam" id="TIGR00710">
    <property type="entry name" value="efflux_Bcr_CflA"/>
    <property type="match status" value="1"/>
</dbReference>
<feature type="transmembrane region" description="Helical" evidence="8">
    <location>
        <begin position="169"/>
        <end position="189"/>
    </location>
</feature>
<comment type="subcellular location">
    <subcellularLocation>
        <location evidence="8">Cell inner membrane</location>
        <topology evidence="8">Multi-pass membrane protein</topology>
    </subcellularLocation>
    <subcellularLocation>
        <location evidence="1">Cell membrane</location>
        <topology evidence="1">Multi-pass membrane protein</topology>
    </subcellularLocation>
</comment>
<dbReference type="Gene3D" id="1.20.1720.10">
    <property type="entry name" value="Multidrug resistance protein D"/>
    <property type="match status" value="1"/>
</dbReference>
<evidence type="ECO:0000313" key="11">
    <source>
        <dbReference type="Proteomes" id="UP000326936"/>
    </source>
</evidence>
<feature type="domain" description="Major facilitator superfamily (MFS) profile" evidence="9">
    <location>
        <begin position="11"/>
        <end position="394"/>
    </location>
</feature>
<dbReference type="RefSeq" id="WP_152432653.1">
    <property type="nucleotide sequence ID" value="NZ_CBCSDK010000030.1"/>
</dbReference>
<feature type="transmembrane region" description="Helical" evidence="8">
    <location>
        <begin position="110"/>
        <end position="127"/>
    </location>
</feature>
<dbReference type="AlphaFoldDB" id="A0A5P9CRX2"/>
<gene>
    <name evidence="10" type="primary">bcr2</name>
    <name evidence="10" type="ORF">FIV01_20030</name>
</gene>
<dbReference type="PROSITE" id="PS50850">
    <property type="entry name" value="MFS"/>
    <property type="match status" value="1"/>
</dbReference>
<evidence type="ECO:0000259" key="9">
    <source>
        <dbReference type="PROSITE" id="PS50850"/>
    </source>
</evidence>
<feature type="transmembrane region" description="Helical" evidence="8">
    <location>
        <begin position="80"/>
        <end position="98"/>
    </location>
</feature>
<keyword evidence="3 8" id="KW-0813">Transport</keyword>
<dbReference type="CDD" id="cd17320">
    <property type="entry name" value="MFS_MdfA_MDR_like"/>
    <property type="match status" value="1"/>
</dbReference>
<organism evidence="10 11">
    <name type="scientific">Vibrio aquimaris</name>
    <dbReference type="NCBI Taxonomy" id="2587862"/>
    <lineage>
        <taxon>Bacteria</taxon>
        <taxon>Pseudomonadati</taxon>
        <taxon>Pseudomonadota</taxon>
        <taxon>Gammaproteobacteria</taxon>
        <taxon>Vibrionales</taxon>
        <taxon>Vibrionaceae</taxon>
        <taxon>Vibrio</taxon>
    </lineage>
</organism>
<feature type="transmembrane region" description="Helical" evidence="8">
    <location>
        <begin position="50"/>
        <end position="68"/>
    </location>
</feature>
<proteinExistence type="inferred from homology"/>
<geneLocation type="plasmid" evidence="11">
    <name>pthaf100_a</name>
</geneLocation>
<keyword evidence="7 8" id="KW-0472">Membrane</keyword>
<keyword evidence="11" id="KW-1185">Reference proteome</keyword>
<feature type="transmembrane region" description="Helical" evidence="8">
    <location>
        <begin position="12"/>
        <end position="30"/>
    </location>
</feature>
<evidence type="ECO:0000256" key="1">
    <source>
        <dbReference type="ARBA" id="ARBA00004651"/>
    </source>
</evidence>
<keyword evidence="6 8" id="KW-1133">Transmembrane helix</keyword>
<comment type="similarity">
    <text evidence="2 8">Belongs to the major facilitator superfamily. Bcr/CmlA family.</text>
</comment>
<dbReference type="InterPro" id="IPR004812">
    <property type="entry name" value="Efflux_drug-R_Bcr/CmlA"/>
</dbReference>
<dbReference type="EMBL" id="CP045351">
    <property type="protein sequence ID" value="QFT28691.1"/>
    <property type="molecule type" value="Genomic_DNA"/>
</dbReference>
<dbReference type="InterPro" id="IPR011701">
    <property type="entry name" value="MFS"/>
</dbReference>
<dbReference type="InterPro" id="IPR020846">
    <property type="entry name" value="MFS_dom"/>
</dbReference>
<dbReference type="GO" id="GO:0005886">
    <property type="term" value="C:plasma membrane"/>
    <property type="evidence" value="ECO:0007669"/>
    <property type="project" value="UniProtKB-SubCell"/>
</dbReference>
<dbReference type="PANTHER" id="PTHR23502:SF132">
    <property type="entry name" value="POLYAMINE TRANSPORTER 2-RELATED"/>
    <property type="match status" value="1"/>
</dbReference>
<feature type="transmembrane region" description="Helical" evidence="8">
    <location>
        <begin position="210"/>
        <end position="232"/>
    </location>
</feature>
<evidence type="ECO:0000256" key="7">
    <source>
        <dbReference type="ARBA" id="ARBA00023136"/>
    </source>
</evidence>
<sequence>MFPISHQGKWFRFLMVFIFLAASMETDIYLPTFPDILKDLNTNAVMVQRILSYNFIGICIGSLIYGPLSDHFGRRPIMMFGFSVFLGASIGCVFAQTIEQLLAFRLLQGFGSSACLIVGTTMIFDFFEEDSAAKLVADLNTLTVSIMAFAPLIGGWISIHMGYHANFEFIAILVFISAVKCFLFVPESLPSKKRKKLIPKRVMADYKCVLSSYSFWHSTLITSLILAGYMVFVSNMSLLYVDNLEVPPEYFPFHQMATLGTFALFSLSNGRLIDRFGVEKLKGSGLCLMFLSIASFWLVPNKMLSSPDFLTFIVCVFSVGAALSIGLFFADSMQVFPEMTGIAASLVTSIRLVLVAIAIDVASGFYDGSSQSVVNAMTTIVMGIAVLVLFRNIKRFKQLKLGSNLGA</sequence>
<evidence type="ECO:0000256" key="5">
    <source>
        <dbReference type="ARBA" id="ARBA00022692"/>
    </source>
</evidence>
<dbReference type="Pfam" id="PF07690">
    <property type="entry name" value="MFS_1"/>
    <property type="match status" value="1"/>
</dbReference>
<keyword evidence="5 8" id="KW-0812">Transmembrane</keyword>
<name>A0A5P9CRX2_9VIBR</name>
<feature type="transmembrane region" description="Helical" evidence="8">
    <location>
        <begin position="310"/>
        <end position="330"/>
    </location>
</feature>
<dbReference type="Proteomes" id="UP000326936">
    <property type="component" value="Plasmid pTHAF100_a"/>
</dbReference>
<keyword evidence="10" id="KW-0614">Plasmid</keyword>
<dbReference type="InterPro" id="IPR036259">
    <property type="entry name" value="MFS_trans_sf"/>
</dbReference>
<accession>A0A5P9CRX2</accession>
<reference evidence="10 11" key="1">
    <citation type="submission" date="2019-10" db="EMBL/GenBank/DDBJ databases">
        <title>Complete genome sequence of Vibrio sp. strain THAF100, isolated from non-filtered water from the water column of tank 6 of a marine aquarium containing stony-coral fragments. Water maintained at 26 degree C.</title>
        <authorList>
            <person name="Ruckert C."/>
            <person name="Franco A."/>
            <person name="Kalinowski J."/>
            <person name="Glaeser S."/>
        </authorList>
    </citation>
    <scope>NUCLEOTIDE SEQUENCE [LARGE SCALE GENOMIC DNA]</scope>
    <source>
        <strain evidence="10 11">THAF100</strain>
        <plasmid evidence="11">pthaf100_a</plasmid>
    </source>
</reference>
<keyword evidence="8" id="KW-0997">Cell inner membrane</keyword>
<evidence type="ECO:0000256" key="3">
    <source>
        <dbReference type="ARBA" id="ARBA00022448"/>
    </source>
</evidence>
<feature type="transmembrane region" description="Helical" evidence="8">
    <location>
        <begin position="281"/>
        <end position="298"/>
    </location>
</feature>
<evidence type="ECO:0000313" key="10">
    <source>
        <dbReference type="EMBL" id="QFT28691.1"/>
    </source>
</evidence>